<protein>
    <submittedName>
        <fullName evidence="1">Uncharacterized protein</fullName>
    </submittedName>
</protein>
<name>A0A5J9W028_9POAL</name>
<gene>
    <name evidence="1" type="ORF">EJB05_15014</name>
</gene>
<reference evidence="1 2" key="1">
    <citation type="journal article" date="2019" name="Sci. Rep.">
        <title>A high-quality genome of Eragrostis curvula grass provides insights into Poaceae evolution and supports new strategies to enhance forage quality.</title>
        <authorList>
            <person name="Carballo J."/>
            <person name="Santos B.A.C.M."/>
            <person name="Zappacosta D."/>
            <person name="Garbus I."/>
            <person name="Selva J.P."/>
            <person name="Gallo C.A."/>
            <person name="Diaz A."/>
            <person name="Albertini E."/>
            <person name="Caccamo M."/>
            <person name="Echenique V."/>
        </authorList>
    </citation>
    <scope>NUCLEOTIDE SEQUENCE [LARGE SCALE GENOMIC DNA]</scope>
    <source>
        <strain evidence="2">cv. Victoria</strain>
        <tissue evidence="1">Leaf</tissue>
    </source>
</reference>
<sequence length="73" mass="7769">MQHSQIPNDLLEQANIAAQTALEEVAADRTFSSVGAIVSYMCYSGMGVFPEHFTAKIRIISGSPKPPACSVGK</sequence>
<keyword evidence="2" id="KW-1185">Reference proteome</keyword>
<dbReference type="Gramene" id="TVU41488">
    <property type="protein sequence ID" value="TVU41488"/>
    <property type="gene ID" value="EJB05_15014"/>
</dbReference>
<dbReference type="AlphaFoldDB" id="A0A5J9W028"/>
<comment type="caution">
    <text evidence="1">The sequence shown here is derived from an EMBL/GenBank/DDBJ whole genome shotgun (WGS) entry which is preliminary data.</text>
</comment>
<accession>A0A5J9W028</accession>
<organism evidence="1 2">
    <name type="scientific">Eragrostis curvula</name>
    <name type="common">weeping love grass</name>
    <dbReference type="NCBI Taxonomy" id="38414"/>
    <lineage>
        <taxon>Eukaryota</taxon>
        <taxon>Viridiplantae</taxon>
        <taxon>Streptophyta</taxon>
        <taxon>Embryophyta</taxon>
        <taxon>Tracheophyta</taxon>
        <taxon>Spermatophyta</taxon>
        <taxon>Magnoliopsida</taxon>
        <taxon>Liliopsida</taxon>
        <taxon>Poales</taxon>
        <taxon>Poaceae</taxon>
        <taxon>PACMAD clade</taxon>
        <taxon>Chloridoideae</taxon>
        <taxon>Eragrostideae</taxon>
        <taxon>Eragrostidinae</taxon>
        <taxon>Eragrostis</taxon>
    </lineage>
</organism>
<dbReference type="EMBL" id="RWGY01000007">
    <property type="protein sequence ID" value="TVU41488.1"/>
    <property type="molecule type" value="Genomic_DNA"/>
</dbReference>
<dbReference type="Proteomes" id="UP000324897">
    <property type="component" value="Chromosome 4"/>
</dbReference>
<proteinExistence type="predicted"/>
<evidence type="ECO:0000313" key="1">
    <source>
        <dbReference type="EMBL" id="TVU41488.1"/>
    </source>
</evidence>
<evidence type="ECO:0000313" key="2">
    <source>
        <dbReference type="Proteomes" id="UP000324897"/>
    </source>
</evidence>
<feature type="non-terminal residue" evidence="1">
    <location>
        <position position="1"/>
    </location>
</feature>